<keyword evidence="7 11" id="KW-0418">Kinase</keyword>
<evidence type="ECO:0000256" key="5">
    <source>
        <dbReference type="ARBA" id="ARBA00022723"/>
    </source>
</evidence>
<dbReference type="EC" id="2.7.1.50" evidence="11"/>
<dbReference type="GO" id="GO:0000287">
    <property type="term" value="F:magnesium ion binding"/>
    <property type="evidence" value="ECO:0007669"/>
    <property type="project" value="UniProtKB-UniRule"/>
</dbReference>
<dbReference type="RefSeq" id="WP_190725068.1">
    <property type="nucleotide sequence ID" value="NZ_CP061539.1"/>
</dbReference>
<reference evidence="12 13" key="1">
    <citation type="submission" date="2020-09" db="EMBL/GenBank/DDBJ databases">
        <title>Investigation of environmental microbes.</title>
        <authorList>
            <person name="Ou Y."/>
            <person name="Kang Q."/>
        </authorList>
    </citation>
    <scope>NUCLEOTIDE SEQUENCE [LARGE SCALE GENOMIC DNA]</scope>
    <source>
        <strain evidence="12 13">KJZ-14</strain>
    </source>
</reference>
<sequence>MSEVALVRRIYDVWKALPTHNPLVQCLTNTVVQGFSANVLLAAGASPAMVDVPGEAGDFAAISSATLINLGTIGTSQQLAIPEAAQSAHHSQTPWVLDPVAVGALKVRTRLAHELLNYRPTVIRGNASEIIALCGGAAARGADSTAQVQDAHGSAIELAKKHKTVVAVSGSADFITDGERHYQCANGHAIQTKVTGSGCALGAGIGACVSVTEDALWGTVAAHAVYGIAAQQAQEVSAGPGTFAANFLDALANVSEDDVERLLAVRQLATDKE</sequence>
<comment type="catalytic activity">
    <reaction evidence="1 11">
        <text>5-(2-hydroxyethyl)-4-methylthiazole + ATP = 4-methyl-5-(2-phosphooxyethyl)-thiazole + ADP + H(+)</text>
        <dbReference type="Rhea" id="RHEA:24212"/>
        <dbReference type="ChEBI" id="CHEBI:15378"/>
        <dbReference type="ChEBI" id="CHEBI:17957"/>
        <dbReference type="ChEBI" id="CHEBI:30616"/>
        <dbReference type="ChEBI" id="CHEBI:58296"/>
        <dbReference type="ChEBI" id="CHEBI:456216"/>
        <dbReference type="EC" id="2.7.1.50"/>
    </reaction>
</comment>
<dbReference type="PRINTS" id="PR01099">
    <property type="entry name" value="HYETHTZKNASE"/>
</dbReference>
<comment type="similarity">
    <text evidence="11">Belongs to the Thz kinase family.</text>
</comment>
<dbReference type="HAMAP" id="MF_00228">
    <property type="entry name" value="Thz_kinase"/>
    <property type="match status" value="1"/>
</dbReference>
<evidence type="ECO:0000256" key="2">
    <source>
        <dbReference type="ARBA" id="ARBA00001946"/>
    </source>
</evidence>
<dbReference type="GO" id="GO:0004417">
    <property type="term" value="F:hydroxyethylthiazole kinase activity"/>
    <property type="evidence" value="ECO:0007669"/>
    <property type="project" value="UniProtKB-UniRule"/>
</dbReference>
<evidence type="ECO:0000313" key="12">
    <source>
        <dbReference type="EMBL" id="QNV38397.1"/>
    </source>
</evidence>
<keyword evidence="9 11" id="KW-0460">Magnesium</keyword>
<dbReference type="InterPro" id="IPR000417">
    <property type="entry name" value="Hyethyz_kinase"/>
</dbReference>
<evidence type="ECO:0000256" key="3">
    <source>
        <dbReference type="ARBA" id="ARBA00004868"/>
    </source>
</evidence>
<dbReference type="UniPathway" id="UPA00060">
    <property type="reaction ID" value="UER00139"/>
</dbReference>
<dbReference type="KEGG" id="rter:IDM49_03765"/>
<dbReference type="PIRSF" id="PIRSF000513">
    <property type="entry name" value="Thz_kinase"/>
    <property type="match status" value="1"/>
</dbReference>
<dbReference type="GO" id="GO:0009228">
    <property type="term" value="P:thiamine biosynthetic process"/>
    <property type="evidence" value="ECO:0007669"/>
    <property type="project" value="UniProtKB-KW"/>
</dbReference>
<organism evidence="12 13">
    <name type="scientific">Rothia terrae</name>
    <dbReference type="NCBI Taxonomy" id="396015"/>
    <lineage>
        <taxon>Bacteria</taxon>
        <taxon>Bacillati</taxon>
        <taxon>Actinomycetota</taxon>
        <taxon>Actinomycetes</taxon>
        <taxon>Micrococcales</taxon>
        <taxon>Micrococcaceae</taxon>
        <taxon>Rothia</taxon>
    </lineage>
</organism>
<comment type="function">
    <text evidence="11">Catalyzes the phosphorylation of the hydroxyl group of 4-methyl-5-beta-hydroxyethylthiazole (THZ).</text>
</comment>
<evidence type="ECO:0000256" key="8">
    <source>
        <dbReference type="ARBA" id="ARBA00022840"/>
    </source>
</evidence>
<evidence type="ECO:0000256" key="10">
    <source>
        <dbReference type="ARBA" id="ARBA00022977"/>
    </source>
</evidence>
<dbReference type="AlphaFoldDB" id="A0A7H2BFF1"/>
<gene>
    <name evidence="11 12" type="primary">thiM</name>
    <name evidence="12" type="ORF">IDM49_03765</name>
</gene>
<evidence type="ECO:0000313" key="13">
    <source>
        <dbReference type="Proteomes" id="UP000516404"/>
    </source>
</evidence>
<evidence type="ECO:0000256" key="1">
    <source>
        <dbReference type="ARBA" id="ARBA00001771"/>
    </source>
</evidence>
<keyword evidence="6 11" id="KW-0547">Nucleotide-binding</keyword>
<name>A0A7H2BFF1_9MICC</name>
<protein>
    <recommendedName>
        <fullName evidence="11">Hydroxyethylthiazole kinase</fullName>
        <ecNumber evidence="11">2.7.1.50</ecNumber>
    </recommendedName>
    <alternativeName>
        <fullName evidence="11">4-methyl-5-beta-hydroxyethylthiazole kinase</fullName>
        <shortName evidence="11">TH kinase</shortName>
        <shortName evidence="11">Thz kinase</shortName>
    </alternativeName>
</protein>
<evidence type="ECO:0000256" key="4">
    <source>
        <dbReference type="ARBA" id="ARBA00022679"/>
    </source>
</evidence>
<feature type="binding site" evidence="11">
    <location>
        <position position="124"/>
    </location>
    <ligand>
        <name>ATP</name>
        <dbReference type="ChEBI" id="CHEBI:30616"/>
    </ligand>
</feature>
<feature type="binding site" evidence="11">
    <location>
        <position position="169"/>
    </location>
    <ligand>
        <name>ATP</name>
        <dbReference type="ChEBI" id="CHEBI:30616"/>
    </ligand>
</feature>
<comment type="pathway">
    <text evidence="3 11">Cofactor biosynthesis; thiamine diphosphate biosynthesis; 4-methyl-5-(2-phosphoethyl)-thiazole from 5-(2-hydroxyethyl)-4-methylthiazole: step 1/1.</text>
</comment>
<evidence type="ECO:0000256" key="6">
    <source>
        <dbReference type="ARBA" id="ARBA00022741"/>
    </source>
</evidence>
<keyword evidence="8 11" id="KW-0067">ATP-binding</keyword>
<keyword evidence="13" id="KW-1185">Reference proteome</keyword>
<evidence type="ECO:0000256" key="11">
    <source>
        <dbReference type="HAMAP-Rule" id="MF_00228"/>
    </source>
</evidence>
<evidence type="ECO:0000256" key="7">
    <source>
        <dbReference type="ARBA" id="ARBA00022777"/>
    </source>
</evidence>
<dbReference type="GO" id="GO:0009229">
    <property type="term" value="P:thiamine diphosphate biosynthetic process"/>
    <property type="evidence" value="ECO:0007669"/>
    <property type="project" value="UniProtKB-UniRule"/>
</dbReference>
<dbReference type="SUPFAM" id="SSF53613">
    <property type="entry name" value="Ribokinase-like"/>
    <property type="match status" value="1"/>
</dbReference>
<dbReference type="GeneID" id="96623343"/>
<proteinExistence type="inferred from homology"/>
<feature type="binding site" evidence="11">
    <location>
        <position position="196"/>
    </location>
    <ligand>
        <name>substrate</name>
    </ligand>
</feature>
<dbReference type="InterPro" id="IPR029056">
    <property type="entry name" value="Ribokinase-like"/>
</dbReference>
<feature type="binding site" evidence="11">
    <location>
        <position position="49"/>
    </location>
    <ligand>
        <name>substrate</name>
    </ligand>
</feature>
<dbReference type="Pfam" id="PF02110">
    <property type="entry name" value="HK"/>
    <property type="match status" value="1"/>
</dbReference>
<accession>A0A7H2BFF1</accession>
<comment type="cofactor">
    <cofactor evidence="2 11">
        <name>Mg(2+)</name>
        <dbReference type="ChEBI" id="CHEBI:18420"/>
    </cofactor>
</comment>
<keyword evidence="10 11" id="KW-0784">Thiamine biosynthesis</keyword>
<dbReference type="Gene3D" id="3.40.1190.20">
    <property type="match status" value="1"/>
</dbReference>
<dbReference type="GO" id="GO:0005524">
    <property type="term" value="F:ATP binding"/>
    <property type="evidence" value="ECO:0007669"/>
    <property type="project" value="UniProtKB-UniRule"/>
</dbReference>
<dbReference type="CDD" id="cd01170">
    <property type="entry name" value="THZ_kinase"/>
    <property type="match status" value="1"/>
</dbReference>
<keyword evidence="4 11" id="KW-0808">Transferase</keyword>
<dbReference type="EMBL" id="CP061539">
    <property type="protein sequence ID" value="QNV38397.1"/>
    <property type="molecule type" value="Genomic_DNA"/>
</dbReference>
<dbReference type="Proteomes" id="UP000516404">
    <property type="component" value="Chromosome"/>
</dbReference>
<dbReference type="NCBIfam" id="NF006830">
    <property type="entry name" value="PRK09355.1"/>
    <property type="match status" value="1"/>
</dbReference>
<keyword evidence="5 11" id="KW-0479">Metal-binding</keyword>
<evidence type="ECO:0000256" key="9">
    <source>
        <dbReference type="ARBA" id="ARBA00022842"/>
    </source>
</evidence>